<dbReference type="Pfam" id="PF01507">
    <property type="entry name" value="PAPS_reduct"/>
    <property type="match status" value="1"/>
</dbReference>
<evidence type="ECO:0000313" key="3">
    <source>
        <dbReference type="Proteomes" id="UP000184280"/>
    </source>
</evidence>
<dbReference type="AlphaFoldDB" id="A0A1M7FL52"/>
<dbReference type="GO" id="GO:0016740">
    <property type="term" value="F:transferase activity"/>
    <property type="evidence" value="ECO:0007669"/>
    <property type="project" value="UniProtKB-KW"/>
</dbReference>
<gene>
    <name evidence="2" type="ORF">SAMN04488494_1196</name>
</gene>
<proteinExistence type="predicted"/>
<evidence type="ECO:0000259" key="1">
    <source>
        <dbReference type="Pfam" id="PF01507"/>
    </source>
</evidence>
<dbReference type="EMBL" id="FRCJ01000002">
    <property type="protein sequence ID" value="SHM04822.1"/>
    <property type="molecule type" value="Genomic_DNA"/>
</dbReference>
<feature type="domain" description="Phosphoadenosine phosphosulphate reductase" evidence="1">
    <location>
        <begin position="73"/>
        <end position="129"/>
    </location>
</feature>
<name>A0A1M7FL52_XYLRU</name>
<dbReference type="SUPFAM" id="SSF52402">
    <property type="entry name" value="Adenine nucleotide alpha hydrolases-like"/>
    <property type="match status" value="1"/>
</dbReference>
<protein>
    <submittedName>
        <fullName evidence="2">N-acetyl sugar amidotransferase</fullName>
    </submittedName>
</protein>
<dbReference type="InterPro" id="IPR002500">
    <property type="entry name" value="PAPS_reduct_dom"/>
</dbReference>
<organism evidence="2 3">
    <name type="scientific">Xylanibacter ruminicola</name>
    <name type="common">Prevotella ruminicola</name>
    <dbReference type="NCBI Taxonomy" id="839"/>
    <lineage>
        <taxon>Bacteria</taxon>
        <taxon>Pseudomonadati</taxon>
        <taxon>Bacteroidota</taxon>
        <taxon>Bacteroidia</taxon>
        <taxon>Bacteroidales</taxon>
        <taxon>Prevotellaceae</taxon>
        <taxon>Xylanibacter</taxon>
    </lineage>
</organism>
<dbReference type="RefSeq" id="WP_073043633.1">
    <property type="nucleotide sequence ID" value="NZ_FRCJ01000002.1"/>
</dbReference>
<evidence type="ECO:0000313" key="2">
    <source>
        <dbReference type="EMBL" id="SHM04822.1"/>
    </source>
</evidence>
<dbReference type="NCBIfam" id="TIGR03573">
    <property type="entry name" value="WbuX"/>
    <property type="match status" value="1"/>
</dbReference>
<dbReference type="Proteomes" id="UP000184280">
    <property type="component" value="Unassembled WGS sequence"/>
</dbReference>
<reference evidence="2 3" key="1">
    <citation type="submission" date="2016-11" db="EMBL/GenBank/DDBJ databases">
        <authorList>
            <person name="Jaros S."/>
            <person name="Januszkiewicz K."/>
            <person name="Wedrychowicz H."/>
        </authorList>
    </citation>
    <scope>NUCLEOTIDE SEQUENCE [LARGE SCALE GENOMIC DNA]</scope>
    <source>
        <strain evidence="2 3">BPI-34</strain>
    </source>
</reference>
<dbReference type="InterPro" id="IPR014729">
    <property type="entry name" value="Rossmann-like_a/b/a_fold"/>
</dbReference>
<dbReference type="InterPro" id="IPR020022">
    <property type="entry name" value="N-acetyl_sugar_amidoTrfase"/>
</dbReference>
<accession>A0A1M7FL52</accession>
<keyword evidence="2" id="KW-0808">Transferase</keyword>
<dbReference type="Gene3D" id="3.40.50.620">
    <property type="entry name" value="HUPs"/>
    <property type="match status" value="1"/>
</dbReference>
<sequence>MKKMEIKVCKHCVMNTTDTNLVLDENGVCDRCHDFEERILPWWNHGKGHEEELRKLIIDIKKSGEGKEYDCLLGLSGGLDSSYMLHLAVKEWGLRPFVFHIDCGWDLPVTVDNLKKMEAKMDIKFHNEILDWEEMRQMQIAFFKAGIGLDVPQDHCFVAMVDHFAQKMGIKYILNGFNVATEAVADPASWGSGYQTADKTFVQDVLCKNGCPIPKHYVWTTGFKHKFWLPYVKGVKTVQPLNLIPLTKKQMVDTLAKEYGYVAYGQKHFEDEITKFVEGYWNPKRYGQDIRMAWNSSLVMTGQMTREDALKEMEQPPLTEEEGQKMFKDIAKKLQISEAELQSYFDKGYDGRKYKNNTWAFNLGIKLYTMLGLDHRIRK</sequence>